<dbReference type="AlphaFoldDB" id="A0A7I7STU4"/>
<gene>
    <name evidence="1" type="ORF">MSAR_33640</name>
</gene>
<dbReference type="EMBL" id="AP022595">
    <property type="protein sequence ID" value="BBY60228.1"/>
    <property type="molecule type" value="Genomic_DNA"/>
</dbReference>
<organism evidence="1 2">
    <name type="scientific">Mycolicibacterium sarraceniae</name>
    <dbReference type="NCBI Taxonomy" id="1534348"/>
    <lineage>
        <taxon>Bacteria</taxon>
        <taxon>Bacillati</taxon>
        <taxon>Actinomycetota</taxon>
        <taxon>Actinomycetes</taxon>
        <taxon>Mycobacteriales</taxon>
        <taxon>Mycobacteriaceae</taxon>
        <taxon>Mycolicibacterium</taxon>
    </lineage>
</organism>
<dbReference type="RefSeq" id="WP_163698665.1">
    <property type="nucleotide sequence ID" value="NZ_AP022595.1"/>
</dbReference>
<name>A0A7I7STU4_9MYCO</name>
<dbReference type="Proteomes" id="UP000466445">
    <property type="component" value="Chromosome"/>
</dbReference>
<evidence type="ECO:0000313" key="1">
    <source>
        <dbReference type="EMBL" id="BBY60228.1"/>
    </source>
</evidence>
<proteinExistence type="predicted"/>
<dbReference type="KEGG" id="msar:MSAR_33640"/>
<sequence>MSGGVGPFEGMQDEKTGEITVFCDAQSHQLWELVLSRRGDGPWMPDPFESIGEDHIRTTRRGGGIEFIDAAGQVVRFWDSGRGINDRAGMARIIAEVDRARKMAGMDAEAFLPLGRRYQLRCPLCSDTVRRAEPKLREHLNHLWEQDITRISLNGLRELDRLL</sequence>
<evidence type="ECO:0000313" key="2">
    <source>
        <dbReference type="Proteomes" id="UP000466445"/>
    </source>
</evidence>
<accession>A0A7I7STU4</accession>
<protein>
    <submittedName>
        <fullName evidence="1">Uncharacterized protein</fullName>
    </submittedName>
</protein>
<reference evidence="1 2" key="1">
    <citation type="journal article" date="2019" name="Emerg. Microbes Infect.">
        <title>Comprehensive subspecies identification of 175 nontuberculous mycobacteria species based on 7547 genomic profiles.</title>
        <authorList>
            <person name="Matsumoto Y."/>
            <person name="Kinjo T."/>
            <person name="Motooka D."/>
            <person name="Nabeya D."/>
            <person name="Jung N."/>
            <person name="Uechi K."/>
            <person name="Horii T."/>
            <person name="Iida T."/>
            <person name="Fujita J."/>
            <person name="Nakamura S."/>
        </authorList>
    </citation>
    <scope>NUCLEOTIDE SEQUENCE [LARGE SCALE GENOMIC DNA]</scope>
    <source>
        <strain evidence="1 2">JCM 30395</strain>
    </source>
</reference>
<keyword evidence="2" id="KW-1185">Reference proteome</keyword>